<evidence type="ECO:0000259" key="4">
    <source>
        <dbReference type="Pfam" id="PF00535"/>
    </source>
</evidence>
<dbReference type="GO" id="GO:0016757">
    <property type="term" value="F:glycosyltransferase activity"/>
    <property type="evidence" value="ECO:0007669"/>
    <property type="project" value="UniProtKB-KW"/>
</dbReference>
<reference evidence="5 6" key="1">
    <citation type="journal article" date="2017" name="ISME J.">
        <title>Energy and carbon metabolisms in a deep terrestrial subsurface fluid microbial community.</title>
        <authorList>
            <person name="Momper L."/>
            <person name="Jungbluth S.P."/>
            <person name="Lee M.D."/>
            <person name="Amend J.P."/>
        </authorList>
    </citation>
    <scope>NUCLEOTIDE SEQUENCE [LARGE SCALE GENOMIC DNA]</scope>
    <source>
        <strain evidence="5">SURF_5</strain>
    </source>
</reference>
<proteinExistence type="inferred from homology"/>
<keyword evidence="2" id="KW-0328">Glycosyltransferase</keyword>
<evidence type="ECO:0000256" key="3">
    <source>
        <dbReference type="ARBA" id="ARBA00022679"/>
    </source>
</evidence>
<protein>
    <submittedName>
        <fullName evidence="5">Glycosyltransferase family 2 protein</fullName>
    </submittedName>
</protein>
<dbReference type="SUPFAM" id="SSF53448">
    <property type="entry name" value="Nucleotide-diphospho-sugar transferases"/>
    <property type="match status" value="1"/>
</dbReference>
<dbReference type="PANTHER" id="PTHR43179:SF12">
    <property type="entry name" value="GALACTOFURANOSYLTRANSFERASE GLFT2"/>
    <property type="match status" value="1"/>
</dbReference>
<evidence type="ECO:0000256" key="1">
    <source>
        <dbReference type="ARBA" id="ARBA00006739"/>
    </source>
</evidence>
<name>A0A3A4NUF2_ABYX5</name>
<dbReference type="InterPro" id="IPR029044">
    <property type="entry name" value="Nucleotide-diphossugar_trans"/>
</dbReference>
<evidence type="ECO:0000313" key="6">
    <source>
        <dbReference type="Proteomes" id="UP000265882"/>
    </source>
</evidence>
<sequence length="330" mass="36358">MTSRGKVSVIIPTYNGIKYIPACLDSLRSQSRVADEIIVVDDGSSDGTAALLAAAYPEARLVRLKNNQGFAAAANKGISSSSGDYIALLNNDTTAHKDWLKELIKVLDEQPSVSFCSSKMLFADQPDTINSIGIGFTRTGIAMDVGFRQKDGLQFERARPVFGACAGAAIFRRSLFDEIGLLDEDLFMWYEDVDFSLRARLAGRECLYVPTAIIYHKGGGTISSKQRKHIYYCARNQILIMVKNLPRPLLNKYLPRLFSVCLKHSIKSLLKGDTAAVSGYCAALKDLKPFLRKRQLTNWKNTVSDADLDRLLQMDSNNILASASGKTLGD</sequence>
<keyword evidence="3 5" id="KW-0808">Transferase</keyword>
<dbReference type="Proteomes" id="UP000265882">
    <property type="component" value="Unassembled WGS sequence"/>
</dbReference>
<organism evidence="5 6">
    <name type="scientific">Abyssobacteria bacterium (strain SURF_5)</name>
    <dbReference type="NCBI Taxonomy" id="2093360"/>
    <lineage>
        <taxon>Bacteria</taxon>
        <taxon>Pseudomonadati</taxon>
        <taxon>Candidatus Hydrogenedentota</taxon>
        <taxon>Candidatus Abyssobacteria</taxon>
    </lineage>
</organism>
<evidence type="ECO:0000256" key="2">
    <source>
        <dbReference type="ARBA" id="ARBA00022676"/>
    </source>
</evidence>
<gene>
    <name evidence="5" type="ORF">C4520_05110</name>
</gene>
<dbReference type="PANTHER" id="PTHR43179">
    <property type="entry name" value="RHAMNOSYLTRANSFERASE WBBL"/>
    <property type="match status" value="1"/>
</dbReference>
<feature type="domain" description="Glycosyltransferase 2-like" evidence="4">
    <location>
        <begin position="8"/>
        <end position="180"/>
    </location>
</feature>
<dbReference type="AlphaFoldDB" id="A0A3A4NUF2"/>
<dbReference type="CDD" id="cd04186">
    <property type="entry name" value="GT_2_like_c"/>
    <property type="match status" value="1"/>
</dbReference>
<accession>A0A3A4NUF2</accession>
<dbReference type="InterPro" id="IPR001173">
    <property type="entry name" value="Glyco_trans_2-like"/>
</dbReference>
<dbReference type="Pfam" id="PF00535">
    <property type="entry name" value="Glycos_transf_2"/>
    <property type="match status" value="1"/>
</dbReference>
<comment type="similarity">
    <text evidence="1">Belongs to the glycosyltransferase 2 family.</text>
</comment>
<dbReference type="Gene3D" id="3.90.550.10">
    <property type="entry name" value="Spore Coat Polysaccharide Biosynthesis Protein SpsA, Chain A"/>
    <property type="match status" value="1"/>
</dbReference>
<dbReference type="EMBL" id="QZKU01000041">
    <property type="protein sequence ID" value="RJP24073.1"/>
    <property type="molecule type" value="Genomic_DNA"/>
</dbReference>
<comment type="caution">
    <text evidence="5">The sequence shown here is derived from an EMBL/GenBank/DDBJ whole genome shotgun (WGS) entry which is preliminary data.</text>
</comment>
<evidence type="ECO:0000313" key="5">
    <source>
        <dbReference type="EMBL" id="RJP24073.1"/>
    </source>
</evidence>